<dbReference type="GO" id="GO:0006281">
    <property type="term" value="P:DNA repair"/>
    <property type="evidence" value="ECO:0007669"/>
    <property type="project" value="TreeGrafter"/>
</dbReference>
<dbReference type="InterPro" id="IPR023198">
    <property type="entry name" value="PGP-like_dom2"/>
</dbReference>
<dbReference type="Gene3D" id="1.10.150.240">
    <property type="entry name" value="Putative phosphatase, domain 2"/>
    <property type="match status" value="1"/>
</dbReference>
<keyword evidence="6" id="KW-1185">Reference proteome</keyword>
<evidence type="ECO:0000256" key="2">
    <source>
        <dbReference type="ARBA" id="ARBA00004818"/>
    </source>
</evidence>
<organism evidence="5 6">
    <name type="scientific">Hallella colorans</name>
    <dbReference type="NCBI Taxonomy" id="1703337"/>
    <lineage>
        <taxon>Bacteria</taxon>
        <taxon>Pseudomonadati</taxon>
        <taxon>Bacteroidota</taxon>
        <taxon>Bacteroidia</taxon>
        <taxon>Bacteroidales</taxon>
        <taxon>Prevotellaceae</taxon>
        <taxon>Hallella</taxon>
    </lineage>
</organism>
<dbReference type="InterPro" id="IPR036412">
    <property type="entry name" value="HAD-like_sf"/>
</dbReference>
<dbReference type="InterPro" id="IPR041492">
    <property type="entry name" value="HAD_2"/>
</dbReference>
<evidence type="ECO:0000256" key="1">
    <source>
        <dbReference type="ARBA" id="ARBA00000830"/>
    </source>
</evidence>
<dbReference type="Gene3D" id="3.40.50.1000">
    <property type="entry name" value="HAD superfamily/HAD-like"/>
    <property type="match status" value="1"/>
</dbReference>
<dbReference type="InterPro" id="IPR050155">
    <property type="entry name" value="HAD-like_hydrolase_sf"/>
</dbReference>
<dbReference type="SFLD" id="SFLDG01135">
    <property type="entry name" value="C1.5.6:_HAD__Beta-PGM__Phospha"/>
    <property type="match status" value="1"/>
</dbReference>
<comment type="pathway">
    <text evidence="2">Organic acid metabolism; glycolate biosynthesis; glycolate from 2-phosphoglycolate: step 1/1.</text>
</comment>
<evidence type="ECO:0000256" key="4">
    <source>
        <dbReference type="ARBA" id="ARBA00013078"/>
    </source>
</evidence>
<gene>
    <name evidence="5" type="ORF">C7379_10659</name>
</gene>
<protein>
    <recommendedName>
        <fullName evidence="4">phosphoglycolate phosphatase</fullName>
        <ecNumber evidence="4">3.1.3.18</ecNumber>
    </recommendedName>
</protein>
<dbReference type="GO" id="GO:0008967">
    <property type="term" value="F:phosphoglycolate phosphatase activity"/>
    <property type="evidence" value="ECO:0007669"/>
    <property type="project" value="UniProtKB-EC"/>
</dbReference>
<sequence length="222" mass="24653">MRKSFRPIDMYKLIILDFDGTIGDTNQIIIDTLQTTLCTLGLPKRSKEQCRRTIGLPLVESFRAMMPLSNEQNRLCVETYHRLFHEKNKNYKVNVFPGVIEAIKKWHNDGILISLASSRGHATLAAFVSDLKLDNYIALVLGADDVKIAKPDPYPVLKTLKQLGVSAKDTLVVGDMSFDILMGKRAGCRTCGVTYGNGTVDELRLAGADIITDSLMKIDSMS</sequence>
<dbReference type="EC" id="3.1.3.18" evidence="4"/>
<evidence type="ECO:0000313" key="6">
    <source>
        <dbReference type="Proteomes" id="UP000245870"/>
    </source>
</evidence>
<comment type="catalytic activity">
    <reaction evidence="1">
        <text>2-phosphoglycolate + H2O = glycolate + phosphate</text>
        <dbReference type="Rhea" id="RHEA:14369"/>
        <dbReference type="ChEBI" id="CHEBI:15377"/>
        <dbReference type="ChEBI" id="CHEBI:29805"/>
        <dbReference type="ChEBI" id="CHEBI:43474"/>
        <dbReference type="ChEBI" id="CHEBI:58033"/>
        <dbReference type="EC" id="3.1.3.18"/>
    </reaction>
</comment>
<evidence type="ECO:0000256" key="3">
    <source>
        <dbReference type="ARBA" id="ARBA00006171"/>
    </source>
</evidence>
<evidence type="ECO:0000313" key="5">
    <source>
        <dbReference type="EMBL" id="PVX56488.1"/>
    </source>
</evidence>
<name>A0A2U0UFT7_9BACT</name>
<dbReference type="NCBIfam" id="TIGR01549">
    <property type="entry name" value="HAD-SF-IA-v1"/>
    <property type="match status" value="1"/>
</dbReference>
<dbReference type="InterPro" id="IPR023214">
    <property type="entry name" value="HAD_sf"/>
</dbReference>
<dbReference type="Proteomes" id="UP000245870">
    <property type="component" value="Unassembled WGS sequence"/>
</dbReference>
<dbReference type="Pfam" id="PF13419">
    <property type="entry name" value="HAD_2"/>
    <property type="match status" value="1"/>
</dbReference>
<dbReference type="AlphaFoldDB" id="A0A2U0UFT7"/>
<dbReference type="SFLD" id="SFLDS00003">
    <property type="entry name" value="Haloacid_Dehalogenase"/>
    <property type="match status" value="1"/>
</dbReference>
<dbReference type="EMBL" id="QENY01000006">
    <property type="protein sequence ID" value="PVX56488.1"/>
    <property type="molecule type" value="Genomic_DNA"/>
</dbReference>
<dbReference type="PANTHER" id="PTHR43434:SF1">
    <property type="entry name" value="PHOSPHOGLYCOLATE PHOSPHATASE"/>
    <property type="match status" value="1"/>
</dbReference>
<dbReference type="SUPFAM" id="SSF56784">
    <property type="entry name" value="HAD-like"/>
    <property type="match status" value="1"/>
</dbReference>
<comment type="similarity">
    <text evidence="3">Belongs to the HAD-like hydrolase superfamily. CbbY/CbbZ/Gph/YieH family.</text>
</comment>
<accession>A0A2U0UFT7</accession>
<proteinExistence type="inferred from homology"/>
<dbReference type="PANTHER" id="PTHR43434">
    <property type="entry name" value="PHOSPHOGLYCOLATE PHOSPHATASE"/>
    <property type="match status" value="1"/>
</dbReference>
<dbReference type="InterPro" id="IPR006439">
    <property type="entry name" value="HAD-SF_hydro_IA"/>
</dbReference>
<comment type="caution">
    <text evidence="5">The sequence shown here is derived from an EMBL/GenBank/DDBJ whole genome shotgun (WGS) entry which is preliminary data.</text>
</comment>
<dbReference type="SFLD" id="SFLDG01129">
    <property type="entry name" value="C1.5:_HAD__Beta-PGM__Phosphata"/>
    <property type="match status" value="1"/>
</dbReference>
<reference evidence="5 6" key="1">
    <citation type="submission" date="2018-05" db="EMBL/GenBank/DDBJ databases">
        <title>Genomic Encyclopedia of Type Strains, Phase IV (KMG-IV): sequencing the most valuable type-strain genomes for metagenomic binning, comparative biology and taxonomic classification.</title>
        <authorList>
            <person name="Goeker M."/>
        </authorList>
    </citation>
    <scope>NUCLEOTIDE SEQUENCE [LARGE SCALE GENOMIC DNA]</scope>
    <source>
        <strain evidence="5 6">DSM 100333</strain>
    </source>
</reference>